<dbReference type="SUPFAM" id="SSF81321">
    <property type="entry name" value="Family A G protein-coupled receptor-like"/>
    <property type="match status" value="1"/>
</dbReference>
<evidence type="ECO:0000313" key="12">
    <source>
        <dbReference type="Proteomes" id="UP000694560"/>
    </source>
</evidence>
<sequence length="268" mass="29922">HCQVISAAETIILPSLIGIICSTGLVGNNFISPKENYPGIHIWNLAIAGLVHIIGMLFLIPQRACGGEEEFGSPLCTIITSLDTGNHILLFFCYIAVTCFYRKLTLVQPFHLTHLRPKSKIIQVDFCLWVASLLLMFPVYGLESCVFDMISRGDVLYHTLYLIIVTFIFPSLVFCEKGITPPVSPGRVMRFIRMLPALISVFVASTALFHVIQLLNLGASQPAPTFCTSCYISMCLSCASSSVNPFLYILLRDSFQDLQWRTNMEVRM</sequence>
<evidence type="ECO:0000256" key="6">
    <source>
        <dbReference type="ARBA" id="ARBA00023136"/>
    </source>
</evidence>
<dbReference type="InterPro" id="IPR008361">
    <property type="entry name" value="MCH_rcpt"/>
</dbReference>
<feature type="transmembrane region" description="Helical" evidence="10">
    <location>
        <begin position="121"/>
        <end position="140"/>
    </location>
</feature>
<evidence type="ECO:0000256" key="3">
    <source>
        <dbReference type="ARBA" id="ARBA00022692"/>
    </source>
</evidence>
<evidence type="ECO:0000256" key="9">
    <source>
        <dbReference type="ARBA" id="ARBA00023224"/>
    </source>
</evidence>
<evidence type="ECO:0000256" key="7">
    <source>
        <dbReference type="ARBA" id="ARBA00023170"/>
    </source>
</evidence>
<dbReference type="Pfam" id="PF00001">
    <property type="entry name" value="7tm_1"/>
    <property type="match status" value="1"/>
</dbReference>
<dbReference type="GO" id="GO:0004930">
    <property type="term" value="F:G protein-coupled receptor activity"/>
    <property type="evidence" value="ECO:0007669"/>
    <property type="project" value="UniProtKB-KW"/>
</dbReference>
<evidence type="ECO:0000256" key="10">
    <source>
        <dbReference type="SAM" id="Phobius"/>
    </source>
</evidence>
<feature type="transmembrane region" description="Helical" evidence="10">
    <location>
        <begin position="191"/>
        <end position="211"/>
    </location>
</feature>
<keyword evidence="8" id="KW-0325">Glycoprotein</keyword>
<name>A0A8C5UHK7_9PASS</name>
<keyword evidence="12" id="KW-1185">Reference proteome</keyword>
<dbReference type="GO" id="GO:0007218">
    <property type="term" value="P:neuropeptide signaling pathway"/>
    <property type="evidence" value="ECO:0007669"/>
    <property type="project" value="TreeGrafter"/>
</dbReference>
<feature type="transmembrane region" description="Helical" evidence="10">
    <location>
        <begin position="12"/>
        <end position="31"/>
    </location>
</feature>
<dbReference type="AlphaFoldDB" id="A0A8C5UHK7"/>
<feature type="transmembrane region" description="Helical" evidence="10">
    <location>
        <begin position="43"/>
        <end position="64"/>
    </location>
</feature>
<reference evidence="11" key="1">
    <citation type="submission" date="2025-08" db="UniProtKB">
        <authorList>
            <consortium name="Ensembl"/>
        </authorList>
    </citation>
    <scope>IDENTIFICATION</scope>
</reference>
<keyword evidence="5" id="KW-0297">G-protein coupled receptor</keyword>
<dbReference type="Gene3D" id="1.20.1070.10">
    <property type="entry name" value="Rhodopsin 7-helix transmembrane proteins"/>
    <property type="match status" value="2"/>
</dbReference>
<protein>
    <recommendedName>
        <fullName evidence="13">G-protein coupled receptors family 1 profile domain-containing protein</fullName>
    </recommendedName>
</protein>
<keyword evidence="9" id="KW-0807">Transducer</keyword>
<evidence type="ECO:0000256" key="4">
    <source>
        <dbReference type="ARBA" id="ARBA00022989"/>
    </source>
</evidence>
<organism evidence="11 12">
    <name type="scientific">Malurus cyaneus samueli</name>
    <dbReference type="NCBI Taxonomy" id="2593467"/>
    <lineage>
        <taxon>Eukaryota</taxon>
        <taxon>Metazoa</taxon>
        <taxon>Chordata</taxon>
        <taxon>Craniata</taxon>
        <taxon>Vertebrata</taxon>
        <taxon>Euteleostomi</taxon>
        <taxon>Archelosauria</taxon>
        <taxon>Archosauria</taxon>
        <taxon>Dinosauria</taxon>
        <taxon>Saurischia</taxon>
        <taxon>Theropoda</taxon>
        <taxon>Coelurosauria</taxon>
        <taxon>Aves</taxon>
        <taxon>Neognathae</taxon>
        <taxon>Neoaves</taxon>
        <taxon>Telluraves</taxon>
        <taxon>Australaves</taxon>
        <taxon>Passeriformes</taxon>
        <taxon>Meliphagoidea</taxon>
        <taxon>Maluridae</taxon>
        <taxon>Malurus</taxon>
    </lineage>
</organism>
<dbReference type="GO" id="GO:0005886">
    <property type="term" value="C:plasma membrane"/>
    <property type="evidence" value="ECO:0007669"/>
    <property type="project" value="UniProtKB-SubCell"/>
</dbReference>
<evidence type="ECO:0008006" key="13">
    <source>
        <dbReference type="Google" id="ProtNLM"/>
    </source>
</evidence>
<keyword evidence="4 10" id="KW-1133">Transmembrane helix</keyword>
<proteinExistence type="predicted"/>
<evidence type="ECO:0000313" key="11">
    <source>
        <dbReference type="Ensembl" id="ENSMCSP00000022276.1"/>
    </source>
</evidence>
<dbReference type="PANTHER" id="PTHR24229:SF88">
    <property type="entry name" value="MELANIN-CONCENTRATING HORMONE RECEPTOR 2-RELATED"/>
    <property type="match status" value="1"/>
</dbReference>
<dbReference type="GO" id="GO:0043005">
    <property type="term" value="C:neuron projection"/>
    <property type="evidence" value="ECO:0007669"/>
    <property type="project" value="TreeGrafter"/>
</dbReference>
<reference evidence="11" key="2">
    <citation type="submission" date="2025-09" db="UniProtKB">
        <authorList>
            <consortium name="Ensembl"/>
        </authorList>
    </citation>
    <scope>IDENTIFICATION</scope>
</reference>
<keyword evidence="7" id="KW-0675">Receptor</keyword>
<dbReference type="Ensembl" id="ENSMCST00000022849.1">
    <property type="protein sequence ID" value="ENSMCSP00000022276.1"/>
    <property type="gene ID" value="ENSMCSG00000015539.1"/>
</dbReference>
<keyword evidence="2" id="KW-1003">Cell membrane</keyword>
<keyword evidence="6 10" id="KW-0472">Membrane</keyword>
<accession>A0A8C5UHK7</accession>
<dbReference type="GO" id="GO:0042923">
    <property type="term" value="F:neuropeptide binding"/>
    <property type="evidence" value="ECO:0007669"/>
    <property type="project" value="TreeGrafter"/>
</dbReference>
<dbReference type="PRINTS" id="PR01783">
    <property type="entry name" value="MCHRECEPTOR"/>
</dbReference>
<keyword evidence="3 10" id="KW-0812">Transmembrane</keyword>
<evidence type="ECO:0000256" key="1">
    <source>
        <dbReference type="ARBA" id="ARBA00004651"/>
    </source>
</evidence>
<evidence type="ECO:0000256" key="5">
    <source>
        <dbReference type="ARBA" id="ARBA00023040"/>
    </source>
</evidence>
<dbReference type="PANTHER" id="PTHR24229">
    <property type="entry name" value="NEUROPEPTIDES RECEPTOR"/>
    <property type="match status" value="1"/>
</dbReference>
<comment type="subcellular location">
    <subcellularLocation>
        <location evidence="1">Cell membrane</location>
        <topology evidence="1">Multi-pass membrane protein</topology>
    </subcellularLocation>
</comment>
<evidence type="ECO:0000256" key="2">
    <source>
        <dbReference type="ARBA" id="ARBA00022475"/>
    </source>
</evidence>
<feature type="transmembrane region" description="Helical" evidence="10">
    <location>
        <begin position="231"/>
        <end position="251"/>
    </location>
</feature>
<feature type="transmembrane region" description="Helical" evidence="10">
    <location>
        <begin position="160"/>
        <end position="179"/>
    </location>
</feature>
<dbReference type="InterPro" id="IPR000276">
    <property type="entry name" value="GPCR_Rhodpsn"/>
</dbReference>
<feature type="transmembrane region" description="Helical" evidence="10">
    <location>
        <begin position="84"/>
        <end position="101"/>
    </location>
</feature>
<evidence type="ECO:0000256" key="8">
    <source>
        <dbReference type="ARBA" id="ARBA00023180"/>
    </source>
</evidence>
<dbReference type="Proteomes" id="UP000694560">
    <property type="component" value="Unplaced"/>
</dbReference>